<feature type="region of interest" description="Disordered" evidence="8">
    <location>
        <begin position="1"/>
        <end position="116"/>
    </location>
</feature>
<comment type="similarity">
    <text evidence="7">Belongs to the NFYC/HAP5 subunit family.</text>
</comment>
<dbReference type="PANTHER" id="PTHR10252:SF8">
    <property type="entry name" value="NUCLEAR TRANSCRIPTION FACTOR Y SUBUNIT GAMMA"/>
    <property type="match status" value="1"/>
</dbReference>
<evidence type="ECO:0000313" key="10">
    <source>
        <dbReference type="EMBL" id="EJS41540.1"/>
    </source>
</evidence>
<dbReference type="CDD" id="cd22908">
    <property type="entry name" value="HFD_NFYC-like"/>
    <property type="match status" value="1"/>
</dbReference>
<evidence type="ECO:0000313" key="11">
    <source>
        <dbReference type="Proteomes" id="UP000006968"/>
    </source>
</evidence>
<dbReference type="SUPFAM" id="SSF47113">
    <property type="entry name" value="Histone-fold"/>
    <property type="match status" value="1"/>
</dbReference>
<dbReference type="Proteomes" id="UP000006968">
    <property type="component" value="Chromosome XV"/>
</dbReference>
<comment type="subcellular location">
    <subcellularLocation>
        <location evidence="1">Nucleus</location>
    </subcellularLocation>
</comment>
<dbReference type="GO" id="GO:0000978">
    <property type="term" value="F:RNA polymerase II cis-regulatory region sequence-specific DNA binding"/>
    <property type="evidence" value="ECO:0007669"/>
    <property type="project" value="TreeGrafter"/>
</dbReference>
<sequence length="245" mass="28199">MTDRKFSPHHSPAPQESLPEELNANTMIQRGDMNISRQQQQQQKEEQEEEEQEEEENAGLPVSEEEFRIVQELQAIQAGHDQVNLPPSNRGPLEGDENDDSDGAEGEADDDDEDYDVFRNVGQGLVGHYREIMIRYWQELINEIESTNEPGSEHQDDFKSHSLPFARIRKVMKTDEDVKMISAEAPIIFAKACEIFITELTMRAWCVAERNKRRTLQKADIAEALQKSDMFDFLIDVVPRRPLSQ</sequence>
<dbReference type="Gene3D" id="1.10.20.10">
    <property type="entry name" value="Histone, subunit A"/>
    <property type="match status" value="1"/>
</dbReference>
<dbReference type="InterPro" id="IPR050568">
    <property type="entry name" value="Transcr_DNA_Rep_Reg"/>
</dbReference>
<dbReference type="OrthoDB" id="1272441at2759"/>
<evidence type="ECO:0000256" key="1">
    <source>
        <dbReference type="ARBA" id="ARBA00004123"/>
    </source>
</evidence>
<dbReference type="AlphaFoldDB" id="J8PHE9"/>
<feature type="compositionally biased region" description="Acidic residues" evidence="8">
    <location>
        <begin position="94"/>
        <end position="115"/>
    </location>
</feature>
<evidence type="ECO:0000256" key="2">
    <source>
        <dbReference type="ARBA" id="ARBA00023015"/>
    </source>
</evidence>
<reference evidence="10 11" key="1">
    <citation type="journal article" date="2013" name="BMC Genomics">
        <title>High quality de novo sequencing and assembly of the Saccharomyces arboricolus genome.</title>
        <authorList>
            <person name="Liti G."/>
            <person name="Nguyen Ba A.N."/>
            <person name="Blythe M."/>
            <person name="Mueller C.A."/>
            <person name="Bergstroem A."/>
            <person name="Cubillos F.A."/>
            <person name="Dafhnis-Calas F."/>
            <person name="Khoshraftar S."/>
            <person name="Malla S."/>
            <person name="Mehta N."/>
            <person name="Siow C.C."/>
            <person name="Warringer J."/>
            <person name="Moses A.M."/>
            <person name="Louis E.J."/>
            <person name="Nieduszynski C.A."/>
        </authorList>
    </citation>
    <scope>NUCLEOTIDE SEQUENCE [LARGE SCALE GENOMIC DNA]</scope>
    <source>
        <strain evidence="11">H-6 / AS 2.3317 / CBS 10644</strain>
    </source>
</reference>
<evidence type="ECO:0000256" key="7">
    <source>
        <dbReference type="ARBA" id="ARBA00038129"/>
    </source>
</evidence>
<protein>
    <submittedName>
        <fullName evidence="10">Hap5p</fullName>
    </submittedName>
</protein>
<keyword evidence="3" id="KW-0238">DNA-binding</keyword>
<feature type="domain" description="Core Histone H2A/H2B/H3" evidence="9">
    <location>
        <begin position="144"/>
        <end position="226"/>
    </location>
</feature>
<comment type="caution">
    <text evidence="10">The sequence shown here is derived from an EMBL/GenBank/DDBJ whole genome shotgun (WGS) entry which is preliminary data.</text>
</comment>
<feature type="compositionally biased region" description="Acidic residues" evidence="8">
    <location>
        <begin position="46"/>
        <end position="57"/>
    </location>
</feature>
<dbReference type="GO" id="GO:0001228">
    <property type="term" value="F:DNA-binding transcription activator activity, RNA polymerase II-specific"/>
    <property type="evidence" value="ECO:0007669"/>
    <property type="project" value="TreeGrafter"/>
</dbReference>
<evidence type="ECO:0000256" key="3">
    <source>
        <dbReference type="ARBA" id="ARBA00023125"/>
    </source>
</evidence>
<evidence type="ECO:0000256" key="8">
    <source>
        <dbReference type="SAM" id="MobiDB-lite"/>
    </source>
</evidence>
<keyword evidence="4" id="KW-0010">Activator</keyword>
<keyword evidence="2" id="KW-0805">Transcription regulation</keyword>
<dbReference type="Pfam" id="PF00125">
    <property type="entry name" value="Histone"/>
    <property type="match status" value="1"/>
</dbReference>
<organism evidence="10 11">
    <name type="scientific">Saccharomyces arboricola (strain H-6 / AS 2.3317 / CBS 10644)</name>
    <name type="common">Yeast</name>
    <dbReference type="NCBI Taxonomy" id="1160507"/>
    <lineage>
        <taxon>Eukaryota</taxon>
        <taxon>Fungi</taxon>
        <taxon>Dikarya</taxon>
        <taxon>Ascomycota</taxon>
        <taxon>Saccharomycotina</taxon>
        <taxon>Saccharomycetes</taxon>
        <taxon>Saccharomycetales</taxon>
        <taxon>Saccharomycetaceae</taxon>
        <taxon>Saccharomyces</taxon>
    </lineage>
</organism>
<dbReference type="EMBL" id="ALIE01000187">
    <property type="protein sequence ID" value="EJS41540.1"/>
    <property type="molecule type" value="Genomic_DNA"/>
</dbReference>
<dbReference type="GO" id="GO:0016602">
    <property type="term" value="C:CCAAT-binding factor complex"/>
    <property type="evidence" value="ECO:0007669"/>
    <property type="project" value="TreeGrafter"/>
</dbReference>
<dbReference type="InterPro" id="IPR007125">
    <property type="entry name" value="H2A/H2B/H3"/>
</dbReference>
<keyword evidence="11" id="KW-1185">Reference proteome</keyword>
<evidence type="ECO:0000256" key="4">
    <source>
        <dbReference type="ARBA" id="ARBA00023159"/>
    </source>
</evidence>
<dbReference type="InterPro" id="IPR009072">
    <property type="entry name" value="Histone-fold"/>
</dbReference>
<dbReference type="GO" id="GO:0046982">
    <property type="term" value="F:protein heterodimerization activity"/>
    <property type="evidence" value="ECO:0007669"/>
    <property type="project" value="InterPro"/>
</dbReference>
<proteinExistence type="inferred from homology"/>
<gene>
    <name evidence="10" type="ORF">SU7_3418</name>
</gene>
<dbReference type="HOGENOM" id="CLU_1134110_0_0_1"/>
<name>J8PHE9_SACAR</name>
<dbReference type="FunFam" id="1.10.20.10:FF:000017">
    <property type="entry name" value="Ccaat-binding factor complex subunit"/>
    <property type="match status" value="1"/>
</dbReference>
<evidence type="ECO:0000259" key="9">
    <source>
        <dbReference type="Pfam" id="PF00125"/>
    </source>
</evidence>
<keyword evidence="6" id="KW-0539">Nucleus</keyword>
<keyword evidence="5" id="KW-0804">Transcription</keyword>
<evidence type="ECO:0000256" key="5">
    <source>
        <dbReference type="ARBA" id="ARBA00023163"/>
    </source>
</evidence>
<dbReference type="PANTHER" id="PTHR10252">
    <property type="entry name" value="HISTONE-LIKE TRANSCRIPTION FACTOR CCAAT-RELATED"/>
    <property type="match status" value="1"/>
</dbReference>
<accession>J8PHE9</accession>
<evidence type="ECO:0000256" key="6">
    <source>
        <dbReference type="ARBA" id="ARBA00023242"/>
    </source>
</evidence>